<feature type="domain" description="EAL" evidence="4">
    <location>
        <begin position="661"/>
        <end position="915"/>
    </location>
</feature>
<dbReference type="Proteomes" id="UP000515703">
    <property type="component" value="Chromosome"/>
</dbReference>
<dbReference type="Pfam" id="PF00990">
    <property type="entry name" value="GGDEF"/>
    <property type="match status" value="1"/>
</dbReference>
<feature type="domain" description="GGDEF" evidence="5">
    <location>
        <begin position="519"/>
        <end position="652"/>
    </location>
</feature>
<dbReference type="Gene3D" id="3.30.450.20">
    <property type="entry name" value="PAS domain"/>
    <property type="match status" value="2"/>
</dbReference>
<dbReference type="PROSITE" id="PS50883">
    <property type="entry name" value="EAL"/>
    <property type="match status" value="1"/>
</dbReference>
<dbReference type="InterPro" id="IPR001633">
    <property type="entry name" value="EAL_dom"/>
</dbReference>
<dbReference type="Pfam" id="PF16927">
    <property type="entry name" value="HisKA_7TM"/>
    <property type="match status" value="1"/>
</dbReference>
<dbReference type="InterPro" id="IPR052155">
    <property type="entry name" value="Biofilm_reg_signaling"/>
</dbReference>
<evidence type="ECO:0008006" key="8">
    <source>
        <dbReference type="Google" id="ProtNLM"/>
    </source>
</evidence>
<dbReference type="InterPro" id="IPR043128">
    <property type="entry name" value="Rev_trsase/Diguanyl_cyclase"/>
</dbReference>
<evidence type="ECO:0000259" key="5">
    <source>
        <dbReference type="PROSITE" id="PS50887"/>
    </source>
</evidence>
<evidence type="ECO:0000256" key="1">
    <source>
        <dbReference type="SAM" id="Phobius"/>
    </source>
</evidence>
<dbReference type="SUPFAM" id="SSF55785">
    <property type="entry name" value="PYP-like sensor domain (PAS domain)"/>
    <property type="match status" value="1"/>
</dbReference>
<dbReference type="InterPro" id="IPR001610">
    <property type="entry name" value="PAC"/>
</dbReference>
<dbReference type="InterPro" id="IPR000160">
    <property type="entry name" value="GGDEF_dom"/>
</dbReference>
<dbReference type="CDD" id="cd01949">
    <property type="entry name" value="GGDEF"/>
    <property type="match status" value="1"/>
</dbReference>
<name>A0A7I8DFZ0_9FIRM</name>
<dbReference type="SMART" id="SM00052">
    <property type="entry name" value="EAL"/>
    <property type="match status" value="1"/>
</dbReference>
<dbReference type="SMART" id="SM00086">
    <property type="entry name" value="PAC"/>
    <property type="match status" value="1"/>
</dbReference>
<dbReference type="InterPro" id="IPR035919">
    <property type="entry name" value="EAL_sf"/>
</dbReference>
<feature type="transmembrane region" description="Helical" evidence="1">
    <location>
        <begin position="95"/>
        <end position="113"/>
    </location>
</feature>
<dbReference type="PANTHER" id="PTHR44757:SF2">
    <property type="entry name" value="BIOFILM ARCHITECTURE MAINTENANCE PROTEIN MBAA"/>
    <property type="match status" value="1"/>
</dbReference>
<feature type="transmembrane region" description="Helical" evidence="1">
    <location>
        <begin position="68"/>
        <end position="88"/>
    </location>
</feature>
<dbReference type="CDD" id="cd00130">
    <property type="entry name" value="PAS"/>
    <property type="match status" value="1"/>
</dbReference>
<accession>A0A7I8DFZ0</accession>
<feature type="transmembrane region" description="Helical" evidence="1">
    <location>
        <begin position="203"/>
        <end position="223"/>
    </location>
</feature>
<dbReference type="Gene3D" id="3.20.20.450">
    <property type="entry name" value="EAL domain"/>
    <property type="match status" value="1"/>
</dbReference>
<dbReference type="SMART" id="SM00091">
    <property type="entry name" value="PAS"/>
    <property type="match status" value="2"/>
</dbReference>
<keyword evidence="1" id="KW-1133">Transmembrane helix</keyword>
<gene>
    <name evidence="6" type="ORF">bsdcttw_03530</name>
</gene>
<dbReference type="NCBIfam" id="TIGR00254">
    <property type="entry name" value="GGDEF"/>
    <property type="match status" value="1"/>
</dbReference>
<dbReference type="Pfam" id="PF13426">
    <property type="entry name" value="PAS_9"/>
    <property type="match status" value="1"/>
</dbReference>
<dbReference type="InterPro" id="IPR000700">
    <property type="entry name" value="PAS-assoc_C"/>
</dbReference>
<evidence type="ECO:0000259" key="4">
    <source>
        <dbReference type="PROSITE" id="PS50883"/>
    </source>
</evidence>
<dbReference type="PANTHER" id="PTHR44757">
    <property type="entry name" value="DIGUANYLATE CYCLASE DGCP"/>
    <property type="match status" value="1"/>
</dbReference>
<dbReference type="InterPro" id="IPR000014">
    <property type="entry name" value="PAS"/>
</dbReference>
<dbReference type="InterPro" id="IPR029787">
    <property type="entry name" value="Nucleotide_cyclase"/>
</dbReference>
<dbReference type="SUPFAM" id="SSF55073">
    <property type="entry name" value="Nucleotide cyclase"/>
    <property type="match status" value="1"/>
</dbReference>
<feature type="transmembrane region" description="Helical" evidence="1">
    <location>
        <begin position="149"/>
        <end position="166"/>
    </location>
</feature>
<organism evidence="6 7">
    <name type="scientific">Anaerocolumna chitinilytica</name>
    <dbReference type="NCBI Taxonomy" id="1727145"/>
    <lineage>
        <taxon>Bacteria</taxon>
        <taxon>Bacillati</taxon>
        <taxon>Bacillota</taxon>
        <taxon>Clostridia</taxon>
        <taxon>Lachnospirales</taxon>
        <taxon>Lachnospiraceae</taxon>
        <taxon>Anaerocolumna</taxon>
    </lineage>
</organism>
<dbReference type="SMART" id="SM00267">
    <property type="entry name" value="GGDEF"/>
    <property type="match status" value="1"/>
</dbReference>
<reference evidence="6 7" key="2">
    <citation type="submission" date="2020-08" db="EMBL/GenBank/DDBJ databases">
        <authorList>
            <person name="Ueki A."/>
            <person name="Tonouchi A."/>
        </authorList>
    </citation>
    <scope>NUCLEOTIDE SEQUENCE [LARGE SCALE GENOMIC DNA]</scope>
    <source>
        <strain evidence="6 7">CTTW</strain>
    </source>
</reference>
<dbReference type="PROSITE" id="PS50887">
    <property type="entry name" value="GGDEF"/>
    <property type="match status" value="1"/>
</dbReference>
<dbReference type="NCBIfam" id="TIGR00229">
    <property type="entry name" value="sensory_box"/>
    <property type="match status" value="1"/>
</dbReference>
<dbReference type="PROSITE" id="PS50112">
    <property type="entry name" value="PAS"/>
    <property type="match status" value="1"/>
</dbReference>
<feature type="transmembrane region" description="Helical" evidence="1">
    <location>
        <begin position="6"/>
        <end position="25"/>
    </location>
</feature>
<dbReference type="InterPro" id="IPR035965">
    <property type="entry name" value="PAS-like_dom_sf"/>
</dbReference>
<dbReference type="Gene3D" id="3.30.70.270">
    <property type="match status" value="1"/>
</dbReference>
<keyword evidence="1" id="KW-0472">Membrane</keyword>
<protein>
    <recommendedName>
        <fullName evidence="8">EAL domain-containing protein</fullName>
    </recommendedName>
</protein>
<feature type="transmembrane region" description="Helical" evidence="1">
    <location>
        <begin position="37"/>
        <end position="56"/>
    </location>
</feature>
<dbReference type="SUPFAM" id="SSF141868">
    <property type="entry name" value="EAL domain-like"/>
    <property type="match status" value="1"/>
</dbReference>
<evidence type="ECO:0000259" key="3">
    <source>
        <dbReference type="PROSITE" id="PS50113"/>
    </source>
</evidence>
<feature type="transmembrane region" description="Helical" evidence="1">
    <location>
        <begin position="178"/>
        <end position="197"/>
    </location>
</feature>
<feature type="domain" description="PAS" evidence="2">
    <location>
        <begin position="369"/>
        <end position="409"/>
    </location>
</feature>
<dbReference type="RefSeq" id="WP_185257754.1">
    <property type="nucleotide sequence ID" value="NZ_AP023368.1"/>
</dbReference>
<evidence type="ECO:0000313" key="7">
    <source>
        <dbReference type="Proteomes" id="UP000515703"/>
    </source>
</evidence>
<sequence>MYGSIYGSIYFIGLLISFILLFLLYRVKAVKLAKYLFIGDLILSFWIAMETLSYFIMSADLALLFQKYKLISAIFIPPICMAFAVEYHNAKYKSLLFKLAFFIIPVCSLLSLLTNRFPYKFISNPKIEYIDHIPSYTYHVNAGFRIHTYYSYIVILLVCIMFLIRTIHSPQMYKRQNLFICIGSFLGFLMNFLVLSLTFGSTFIDLTSLCILFTIIVMYWGIFRFPRTALVPKAKNLFLENISDVTIILDANDTIIDMNPAAIDFVLNNNNLSTLSYSVASTNFTGLKLQELYKLFPALLPLNTVSENASSITFHFKDKTLYYNAEQTPILDKDQFLIGKLIILHNITEIQKYINNLKVLNNDLILSDRIIDSALEGVLITDTNGVIVKTNKSFQKMSGYTDQELLGKNPRIFKSGKHDLLFYKNMWDSLIANGYWNGEVWNRSKNGNVYPEWKSVTALHNSDGSVQNYISISTDISQLKETEEALHNLAYYDELTGLANKNYFYEKLRERIEIPDKQTGFALLLMDLDGFKLINDSLGHTAGDVLLKEVSMRLQLNLGNNCSVYRFGGDEFVILIETISDSIDAVKVAQSFIEMMETPFLILERQIILGISIGITIAHKNSYNIDELVRRADAAMYAAKEAGKNRYAFFSEEIDKKNHDTLDMQTQLKSALDKKEFRLYLQPQVSSQDGKYVITGAEALIRWRTLDGKIYTPDKFIPVSESNGMIIPIGNWIVDEIFRIDKLLKEQDIDIKLSINVSSKQLEDNSLLYKIKDMYQNNALQRINLVIEITESILLQDIDKAIEVLNEIKSMGIGISLDDFGTGFSSLSYLTRLPLDYIKIDKSFIDDFAKPNTTNLTANIIAIAKTLNLKTVAEGVETLEQVNKLIEEKCDQLQGYYFNRPLDIPDFIEYANSMKQ</sequence>
<feature type="domain" description="PAC" evidence="3">
    <location>
        <begin position="436"/>
        <end position="488"/>
    </location>
</feature>
<dbReference type="AlphaFoldDB" id="A0A7I8DFZ0"/>
<dbReference type="PROSITE" id="PS50113">
    <property type="entry name" value="PAC"/>
    <property type="match status" value="1"/>
</dbReference>
<dbReference type="EMBL" id="AP023368">
    <property type="protein sequence ID" value="BCJ97312.1"/>
    <property type="molecule type" value="Genomic_DNA"/>
</dbReference>
<dbReference type="CDD" id="cd01948">
    <property type="entry name" value="EAL"/>
    <property type="match status" value="1"/>
</dbReference>
<dbReference type="Pfam" id="PF00563">
    <property type="entry name" value="EAL"/>
    <property type="match status" value="1"/>
</dbReference>
<evidence type="ECO:0000259" key="2">
    <source>
        <dbReference type="PROSITE" id="PS50112"/>
    </source>
</evidence>
<dbReference type="InterPro" id="IPR031621">
    <property type="entry name" value="HisKA_7TM"/>
</dbReference>
<dbReference type="KEGG" id="acht:bsdcttw_03530"/>
<proteinExistence type="predicted"/>
<keyword evidence="1" id="KW-0812">Transmembrane</keyword>
<evidence type="ECO:0000313" key="6">
    <source>
        <dbReference type="EMBL" id="BCJ97312.1"/>
    </source>
</evidence>
<keyword evidence="7" id="KW-1185">Reference proteome</keyword>
<reference evidence="6 7" key="1">
    <citation type="submission" date="2020-08" db="EMBL/GenBank/DDBJ databases">
        <title>Draft genome sequencing of an Anaerocolumna strain isolated from anoxic soil subjected to BSD treatment.</title>
        <authorList>
            <person name="Uek A."/>
            <person name="Tonouchi A."/>
        </authorList>
    </citation>
    <scope>NUCLEOTIDE SEQUENCE [LARGE SCALE GENOMIC DNA]</scope>
    <source>
        <strain evidence="6 7">CTTW</strain>
    </source>
</reference>